<organism evidence="2 3">
    <name type="scientific">Coptotermes formosanus</name>
    <name type="common">Formosan subterranean termite</name>
    <dbReference type="NCBI Taxonomy" id="36987"/>
    <lineage>
        <taxon>Eukaryota</taxon>
        <taxon>Metazoa</taxon>
        <taxon>Ecdysozoa</taxon>
        <taxon>Arthropoda</taxon>
        <taxon>Hexapoda</taxon>
        <taxon>Insecta</taxon>
        <taxon>Pterygota</taxon>
        <taxon>Neoptera</taxon>
        <taxon>Polyneoptera</taxon>
        <taxon>Dictyoptera</taxon>
        <taxon>Blattodea</taxon>
        <taxon>Blattoidea</taxon>
        <taxon>Termitoidae</taxon>
        <taxon>Rhinotermitidae</taxon>
        <taxon>Coptotermes</taxon>
    </lineage>
</organism>
<gene>
    <name evidence="1" type="ORF">Cfor_03019</name>
    <name evidence="2" type="ORF">Cfor_09293</name>
</gene>
<dbReference type="Proteomes" id="UP000502823">
    <property type="component" value="Unassembled WGS sequence"/>
</dbReference>
<reference evidence="3" key="2">
    <citation type="submission" date="2020-01" db="EMBL/GenBank/DDBJ databases">
        <title>Draft genome sequence of the Termite Coptotermes fromosanus.</title>
        <authorList>
            <person name="Itakura S."/>
            <person name="Yosikawa Y."/>
            <person name="Umezawa K."/>
        </authorList>
    </citation>
    <scope>NUCLEOTIDE SEQUENCE [LARGE SCALE GENOMIC DNA]</scope>
</reference>
<proteinExistence type="predicted"/>
<dbReference type="Pfam" id="PF16065">
    <property type="entry name" value="DUF4807"/>
    <property type="match status" value="1"/>
</dbReference>
<protein>
    <submittedName>
        <fullName evidence="2">Uncharacterized protein</fullName>
    </submittedName>
</protein>
<reference evidence="2" key="1">
    <citation type="journal article" date="2020" name="J. Asia-Pac. Entomol.">
        <title>Draft genome sequence of the termite, Coptotermes formosanus: Genetic insights into the pyruvate dehydrogenase complex of the termite.</title>
        <authorList>
            <person name="Itakura S."/>
            <person name="Yosikawa Y."/>
            <person name="Togami Y."/>
            <person name="Umezawa K."/>
        </authorList>
    </citation>
    <scope>NUCLEOTIDE SEQUENCE</scope>
    <source>
        <tissue evidence="2">Head</tissue>
    </source>
</reference>
<dbReference type="PANTHER" id="PTHR36693">
    <property type="entry name" value="GH02722P"/>
    <property type="match status" value="1"/>
</dbReference>
<sequence>MNSVHVTVMVQDIIWDEFLISQDNILFITFNSLNSKGELQEIIEANELIVADHEGAALFSSCINKDQHIYGSEITKSVRKLNTSSYDIVTLRQLELRKPKCVQKLYINGYLLSLFVKTLQQSAVYRRSVITNFKECLQKTGKISQQNGIMEFSMMLLYPHKQVIDFSWNERLERLVTERRELDNAMSWLSTLGGAFSALGEEFKHCAKIAGHISVQQFSIALRLGDPMTVARCKLYLALSLVQTGHLVSARRIVEQQYHLAHSAPVLDTRLISMCLGIWAKLKYEYHKRHKERKKERTTLLQANFASTIHTDVVTSFQPAPDNEQISIKHTASNILPSQTNL</sequence>
<name>A0A6L2PSN5_COPFO</name>
<dbReference type="EMBL" id="BLKM01004952">
    <property type="protein sequence ID" value="GFG32857.1"/>
    <property type="molecule type" value="Genomic_DNA"/>
</dbReference>
<dbReference type="InParanoid" id="A0A6L2PSN5"/>
<comment type="caution">
    <text evidence="2">The sequence shown here is derived from an EMBL/GenBank/DDBJ whole genome shotgun (WGS) entry which is preliminary data.</text>
</comment>
<evidence type="ECO:0000313" key="1">
    <source>
        <dbReference type="EMBL" id="GFG28789.1"/>
    </source>
</evidence>
<dbReference type="EMBL" id="BLKM01009919">
    <property type="protein sequence ID" value="GFG28789.1"/>
    <property type="molecule type" value="Genomic_DNA"/>
</dbReference>
<evidence type="ECO:0000313" key="3">
    <source>
        <dbReference type="Proteomes" id="UP000502823"/>
    </source>
</evidence>
<dbReference type="AlphaFoldDB" id="A0A6L2PSN5"/>
<accession>A0A6L2PSN5</accession>
<evidence type="ECO:0000313" key="2">
    <source>
        <dbReference type="EMBL" id="GFG32857.1"/>
    </source>
</evidence>
<dbReference type="OrthoDB" id="121932at2759"/>
<dbReference type="PANTHER" id="PTHR36693:SF1">
    <property type="entry name" value="GH02722P"/>
    <property type="match status" value="1"/>
</dbReference>
<dbReference type="InterPro" id="IPR032072">
    <property type="entry name" value="DUF4807"/>
</dbReference>
<keyword evidence="3" id="KW-1185">Reference proteome</keyword>